<name>A0AA49GT72_9BACT</name>
<feature type="chain" id="PRO_5041242785" evidence="1">
    <location>
        <begin position="21"/>
        <end position="445"/>
    </location>
</feature>
<organism evidence="3">
    <name type="scientific">Roseihalotalea indica</name>
    <dbReference type="NCBI Taxonomy" id="2867963"/>
    <lineage>
        <taxon>Bacteria</taxon>
        <taxon>Pseudomonadati</taxon>
        <taxon>Bacteroidota</taxon>
        <taxon>Cytophagia</taxon>
        <taxon>Cytophagales</taxon>
        <taxon>Catalimonadaceae</taxon>
        <taxon>Roseihalotalea</taxon>
    </lineage>
</organism>
<reference evidence="3" key="1">
    <citation type="journal article" date="2023" name="Comput. Struct. Biotechnol. J.">
        <title>Discovery of a novel marine Bacteroidetes with a rich repertoire of carbohydrate-active enzymes.</title>
        <authorList>
            <person name="Chen B."/>
            <person name="Liu G."/>
            <person name="Chen Q."/>
            <person name="Wang H."/>
            <person name="Liu L."/>
            <person name="Tang K."/>
        </authorList>
    </citation>
    <scope>NUCLEOTIDE SEQUENCE</scope>
    <source>
        <strain evidence="3">TK19036</strain>
    </source>
</reference>
<gene>
    <name evidence="3" type="ORF">K4G66_05220</name>
</gene>
<accession>A0AA49GT72</accession>
<dbReference type="AlphaFoldDB" id="A0AA49GT72"/>
<evidence type="ECO:0000256" key="1">
    <source>
        <dbReference type="SAM" id="SignalP"/>
    </source>
</evidence>
<feature type="signal peptide" evidence="1">
    <location>
        <begin position="1"/>
        <end position="20"/>
    </location>
</feature>
<dbReference type="InterPro" id="IPR031345">
    <property type="entry name" value="T9SS_Plug_N"/>
</dbReference>
<evidence type="ECO:0000313" key="3">
    <source>
        <dbReference type="EMBL" id="WKN38101.1"/>
    </source>
</evidence>
<dbReference type="EMBL" id="CP120682">
    <property type="protein sequence ID" value="WKN38101.1"/>
    <property type="molecule type" value="Genomic_DNA"/>
</dbReference>
<sequence length="445" mass="50609">MSRPLLLSLICFVLSLFSFTACVPVSSTSSTSASSSTNVGQNSVMEDQAFRNNIKSVRLLLPDEVLHSSVIRIGDPTPVALVFDVLELGSGNNSADYRVKIIHCNADWQKSNLSNMDFLYEYNEFRITNETFSYNTKVPFTQYQMALPKLKVPGNYIIWVYEGGNESNVVLTKRLMVYDQLVSVSAEITRSSGVSERLTNHQIEFVVDYGGINVPNPLQDIYVVIRQNNRWFNAIKGLKPTFIREDRTQLEFMHFDLQNNFYAGPEYRYFDLRTLDALGQNVGDIRPEEVPTQAYLLPDRDRSTQVYSQYEDLNGAYVVGNLDDRGGELNSDYVETHFFLDSETAVKGDVYIVGAFNNRVLSAENRMIYDPVLKGYTANLLLKQAFYNYQYYVVDGQSDNPYVFEGSFFETENQYDILVYTRPIGTRGDVLVGYTSVFSGGPDRR</sequence>
<protein>
    <submittedName>
        <fullName evidence="3">DUF5103 domain-containing protein</fullName>
    </submittedName>
</protein>
<evidence type="ECO:0000259" key="2">
    <source>
        <dbReference type="Pfam" id="PF17116"/>
    </source>
</evidence>
<proteinExistence type="predicted"/>
<keyword evidence="1" id="KW-0732">Signal</keyword>
<reference evidence="3" key="2">
    <citation type="journal article" date="2024" name="Antonie Van Leeuwenhoek">
        <title>Roseihalotalea indica gen. nov., sp. nov., a halophilic Bacteroidetes from mesopelagic Southwest Indian Ocean with higher carbohydrate metabolic potential.</title>
        <authorList>
            <person name="Chen B."/>
            <person name="Zhang M."/>
            <person name="Lin D."/>
            <person name="Ye J."/>
            <person name="Tang K."/>
        </authorList>
    </citation>
    <scope>NUCLEOTIDE SEQUENCE</scope>
    <source>
        <strain evidence="3">TK19036</strain>
    </source>
</reference>
<dbReference type="PROSITE" id="PS51257">
    <property type="entry name" value="PROKAR_LIPOPROTEIN"/>
    <property type="match status" value="1"/>
</dbReference>
<dbReference type="Pfam" id="PF17116">
    <property type="entry name" value="T9SS_plug_1st"/>
    <property type="match status" value="1"/>
</dbReference>
<feature type="domain" description="Type 9 secretion system plug protein N-terminal" evidence="2">
    <location>
        <begin position="54"/>
        <end position="178"/>
    </location>
</feature>